<accession>B8HZQ7</accession>
<protein>
    <recommendedName>
        <fullName evidence="3">Tyr recombinase domain-containing protein</fullName>
    </recommendedName>
</protein>
<dbReference type="EMBL" id="CP001347">
    <property type="protein sequence ID" value="ACL47905.1"/>
    <property type="molecule type" value="Genomic_DNA"/>
</dbReference>
<reference evidence="2" key="1">
    <citation type="submission" date="2009-01" db="EMBL/GenBank/DDBJ databases">
        <title>Complete sequence of plasmid3 Cyanothece sp. PCC 7425.</title>
        <authorList>
            <consortium name="US DOE Joint Genome Institute"/>
            <person name="Lucas S."/>
            <person name="Copeland A."/>
            <person name="Lapidus A."/>
            <person name="Glavina del Rio T."/>
            <person name="Dalin E."/>
            <person name="Tice H."/>
            <person name="Bruce D."/>
            <person name="Goodwin L."/>
            <person name="Pitluck S."/>
            <person name="Sims D."/>
            <person name="Meineke L."/>
            <person name="Brettin T."/>
            <person name="Detter J.C."/>
            <person name="Han C."/>
            <person name="Larimer F."/>
            <person name="Land M."/>
            <person name="Hauser L."/>
            <person name="Kyrpides N."/>
            <person name="Ovchinnikova G."/>
            <person name="Liberton M."/>
            <person name="Stoeckel J."/>
            <person name="Banerjee A."/>
            <person name="Singh A."/>
            <person name="Page L."/>
            <person name="Sato H."/>
            <person name="Zhao L."/>
            <person name="Sherman L."/>
            <person name="Pakrasi H."/>
            <person name="Richardson P."/>
        </authorList>
    </citation>
    <scope>NUCLEOTIDE SEQUENCE</scope>
    <source>
        <strain evidence="2">PCC 7425</strain>
        <plasmid evidence="2">pP742503</plasmid>
    </source>
</reference>
<dbReference type="InterPro" id="IPR011010">
    <property type="entry name" value="DNA_brk_join_enz"/>
</dbReference>
<dbReference type="SUPFAM" id="SSF56349">
    <property type="entry name" value="DNA breaking-rejoining enzymes"/>
    <property type="match status" value="1"/>
</dbReference>
<dbReference type="InterPro" id="IPR013762">
    <property type="entry name" value="Integrase-like_cat_sf"/>
</dbReference>
<dbReference type="Gene3D" id="1.10.443.10">
    <property type="entry name" value="Intergrase catalytic core"/>
    <property type="match status" value="1"/>
</dbReference>
<keyword evidence="1" id="KW-0233">DNA recombination</keyword>
<evidence type="ECO:0008006" key="3">
    <source>
        <dbReference type="Google" id="ProtNLM"/>
    </source>
</evidence>
<evidence type="ECO:0000256" key="1">
    <source>
        <dbReference type="ARBA" id="ARBA00023172"/>
    </source>
</evidence>
<gene>
    <name evidence="2" type="ordered locus">Cyan7425_5282</name>
</gene>
<dbReference type="GO" id="GO:0006310">
    <property type="term" value="P:DNA recombination"/>
    <property type="evidence" value="ECO:0007669"/>
    <property type="project" value="UniProtKB-KW"/>
</dbReference>
<geneLocation type="plasmid" evidence="2">
    <name>pP742503</name>
</geneLocation>
<proteinExistence type="predicted"/>
<evidence type="ECO:0000313" key="2">
    <source>
        <dbReference type="EMBL" id="ACL47905.1"/>
    </source>
</evidence>
<dbReference type="GO" id="GO:0015074">
    <property type="term" value="P:DNA integration"/>
    <property type="evidence" value="ECO:0007669"/>
    <property type="project" value="InterPro"/>
</dbReference>
<dbReference type="KEGG" id="cyn:Cyan7425_5282"/>
<dbReference type="OrthoDB" id="465508at2"/>
<dbReference type="HOGENOM" id="CLU_342484_0_0_3"/>
<name>B8HZQ7_CYAP4</name>
<dbReference type="AlphaFoldDB" id="B8HZQ7"/>
<organism evidence="2">
    <name type="scientific">Cyanothece sp. (strain PCC 7425 / ATCC 29141)</name>
    <dbReference type="NCBI Taxonomy" id="395961"/>
    <lineage>
        <taxon>Bacteria</taxon>
        <taxon>Bacillati</taxon>
        <taxon>Cyanobacteriota</taxon>
        <taxon>Cyanophyceae</taxon>
        <taxon>Gomontiellales</taxon>
        <taxon>Cyanothecaceae</taxon>
        <taxon>Cyanothece</taxon>
    </lineage>
</organism>
<sequence>MVLNTISEAVQRFDESPEIRNNPRLGDNLKSVLRRYILPSYDFTPEELRHQLDQCLAKVSLRDLKDFEAKFEAQLQLLQSQGTLPSAGTVRNYRSALNRFRGWVEEQPWFVPVLPVGPQSDRAPVMSVGRSKAVLTEQKRAAKQTFGYLAAFPLQPQVLTLESLPETVQQQFLGLEAFWTKPDVPARKGDPIEAAKFAICQNVLLVFVDWLSIEKALPAAELNLQSMGVMEDLQAFIEWGLLQKQGYGWASEVAEVALLVVKWANPQSKQYHFADVPVIWPLKRYIQQLKSQREDIGFYRLQPSEVSERLRVQLDRYRSFCLDLEVPERKGKAIAEKTLKVYFEGIHAFLGWLHRYSPWLTSLSELELADITNLDLLQPFISWGINVRKNRYGWAKNVGQTALSVAKFLNPQARRKDFSDVEQVELVREYARYLQEQDRNQEGKDEPEGRLLTFQEAQVIVEYLKKCCAPLDKYGDERSFRAQLQAWQRYLIIALLTYCPVRQKEIREMEQGKTLFREADRYWVKLKPSQHKAGRRTGKGREYPLPQHLTADLDTWWEKWRSTIPTSHRLVFIQTGANRCPETQGRPLNETGVTDLVGDSITSATGILFGESFEVTPHSFRDIGVTYQRRYGRPEQQEAFAELMGHTPQEANRTYNRQTSRERTQKADGWWQLQLPLSAPESNHLPKVIPQSWSDEDDYELSHLDPSVTENLQLKQLRDQVVLALWALEEFTWAQLHRANVGDLVEHDNCYRLEVNSREGQREVLLKPQMTQIIRRYFDKRTALGEELMPLSPFLIAIGNRAGGKRLWPRGIQVVVEAYLGKVSSRG</sequence>
<keyword evidence="2" id="KW-0614">Plasmid</keyword>
<dbReference type="GO" id="GO:0003677">
    <property type="term" value="F:DNA binding"/>
    <property type="evidence" value="ECO:0007669"/>
    <property type="project" value="InterPro"/>
</dbReference>